<protein>
    <recommendedName>
        <fullName evidence="2">RTX toxin-activating lysine-acyltransferase</fullName>
        <ecNumber evidence="2">2.3.1.-</ecNumber>
    </recommendedName>
</protein>
<accession>A0ABS9D161</accession>
<reference evidence="3 4" key="1">
    <citation type="submission" date="2022-01" db="EMBL/GenBank/DDBJ databases">
        <title>Octadecabacter sp. nov., isolated from a marine alga.</title>
        <authorList>
            <person name="Jin M.S."/>
            <person name="Kim H.M."/>
            <person name="Han D.M."/>
            <person name="Jung J.J."/>
            <person name="Jeon C.O."/>
        </authorList>
    </citation>
    <scope>NUCLEOTIDE SEQUENCE [LARGE SCALE GENOMIC DNA]</scope>
    <source>
        <strain evidence="3 4">G9-8</strain>
    </source>
</reference>
<name>A0ABS9D161_9RHOB</name>
<comment type="similarity">
    <text evidence="1 2">Belongs to the RTX toxin acyltransferase family.</text>
</comment>
<keyword evidence="2" id="KW-0808">Transferase</keyword>
<keyword evidence="2" id="KW-0963">Cytoplasm</keyword>
<comment type="subcellular location">
    <subcellularLocation>
        <location evidence="2">Cytoplasm</location>
    </subcellularLocation>
</comment>
<dbReference type="RefSeq" id="WP_235226701.1">
    <property type="nucleotide sequence ID" value="NZ_JAKGAQ010000004.1"/>
</dbReference>
<keyword evidence="4" id="KW-1185">Reference proteome</keyword>
<dbReference type="Pfam" id="PF02794">
    <property type="entry name" value="HlyC"/>
    <property type="match status" value="1"/>
</dbReference>
<organism evidence="3 4">
    <name type="scientific">Octadecabacter dasysiphoniae</name>
    <dbReference type="NCBI Taxonomy" id="2909341"/>
    <lineage>
        <taxon>Bacteria</taxon>
        <taxon>Pseudomonadati</taxon>
        <taxon>Pseudomonadota</taxon>
        <taxon>Alphaproteobacteria</taxon>
        <taxon>Rhodobacterales</taxon>
        <taxon>Roseobacteraceae</taxon>
        <taxon>Octadecabacter</taxon>
    </lineage>
</organism>
<dbReference type="InterPro" id="IPR003996">
    <property type="entry name" value="RTX_toxin-activating_protC_bac"/>
</dbReference>
<evidence type="ECO:0000313" key="3">
    <source>
        <dbReference type="EMBL" id="MCF2872370.1"/>
    </source>
</evidence>
<sequence>MTKKKTGRVDASEKTADAANPETLAQIAQVRTKVRENFGTIAMAMMALSRYRHNSISDLQHLVLEPLLLERVALAYAPGDDATDIAGMAFWASVSEDVDKKIKEQIRAGAFPIRLKADEWNSGDINWLFDVISPDQMTTARVLANFKQVVKDGDLRLHPLIGRLVDPETLKKMGAQTGAQVAAAAASGPSTETVQ</sequence>
<dbReference type="EC" id="2.3.1.-" evidence="2"/>
<proteinExistence type="inferred from homology"/>
<evidence type="ECO:0000256" key="1">
    <source>
        <dbReference type="ARBA" id="ARBA00005686"/>
    </source>
</evidence>
<dbReference type="EMBL" id="JAKGAQ010000004">
    <property type="protein sequence ID" value="MCF2872370.1"/>
    <property type="molecule type" value="Genomic_DNA"/>
</dbReference>
<comment type="caution">
    <text evidence="3">The sequence shown here is derived from an EMBL/GenBank/DDBJ whole genome shotgun (WGS) entry which is preliminary data.</text>
</comment>
<keyword evidence="2" id="KW-0204">Cytolysis</keyword>
<evidence type="ECO:0000313" key="4">
    <source>
        <dbReference type="Proteomes" id="UP001200557"/>
    </source>
</evidence>
<comment type="function">
    <text evidence="2">Involved in fatty acylation of protoxin at internal lysine residues, thereby converting it to the active toxin.</text>
</comment>
<evidence type="ECO:0000256" key="2">
    <source>
        <dbReference type="RuleBase" id="RU368102"/>
    </source>
</evidence>
<keyword evidence="2" id="KW-0012">Acyltransferase</keyword>
<dbReference type="Proteomes" id="UP001200557">
    <property type="component" value="Unassembled WGS sequence"/>
</dbReference>
<gene>
    <name evidence="3" type="ORF">L0664_14945</name>
</gene>